<dbReference type="PhylomeDB" id="A9A6G1"/>
<dbReference type="eggNOG" id="arCOG06612">
    <property type="taxonomic scope" value="Archaea"/>
</dbReference>
<dbReference type="AlphaFoldDB" id="A9A6G1"/>
<organism evidence="1">
    <name type="scientific">Methanococcus maripaludis (strain C6 / ATCC BAA-1332)</name>
    <dbReference type="NCBI Taxonomy" id="444158"/>
    <lineage>
        <taxon>Archaea</taxon>
        <taxon>Methanobacteriati</taxon>
        <taxon>Methanobacteriota</taxon>
        <taxon>Methanomada group</taxon>
        <taxon>Methanococci</taxon>
        <taxon>Methanococcales</taxon>
        <taxon>Methanococcaceae</taxon>
        <taxon>Methanococcus</taxon>
    </lineage>
</organism>
<gene>
    <name evidence="1" type="ordered locus">MmarC6_0439</name>
</gene>
<evidence type="ECO:0000313" key="1">
    <source>
        <dbReference type="EMBL" id="ABX01257.1"/>
    </source>
</evidence>
<name>A9A6G1_METM6</name>
<dbReference type="OrthoDB" id="59364at2157"/>
<protein>
    <submittedName>
        <fullName evidence="1">Uncharacterized protein</fullName>
    </submittedName>
</protein>
<dbReference type="HOGENOM" id="CLU_1922815_0_0_2"/>
<reference evidence="1" key="1">
    <citation type="submission" date="2007-10" db="EMBL/GenBank/DDBJ databases">
        <title>Complete sequence of Methanococcus maripaludis C6.</title>
        <authorList>
            <consortium name="US DOE Joint Genome Institute"/>
            <person name="Copeland A."/>
            <person name="Lucas S."/>
            <person name="Lapidus A."/>
            <person name="Barry K."/>
            <person name="Glavina del Rio T."/>
            <person name="Dalin E."/>
            <person name="Tice H."/>
            <person name="Pitluck S."/>
            <person name="Clum A."/>
            <person name="Schmutz J."/>
            <person name="Larimer F."/>
            <person name="Land M."/>
            <person name="Hauser L."/>
            <person name="Kyrpides N."/>
            <person name="Mikhailova N."/>
            <person name="Sieprawska-Lupa M."/>
            <person name="Whitman W.B."/>
            <person name="Richardson P."/>
        </authorList>
    </citation>
    <scope>NUCLEOTIDE SEQUENCE [LARGE SCALE GENOMIC DNA]</scope>
    <source>
        <strain evidence="1">C6</strain>
    </source>
</reference>
<dbReference type="STRING" id="444158.MmarC6_0439"/>
<accession>A9A6G1</accession>
<sequence length="127" mass="14532">MKSVNYRDMDVNEKIIFDLIRLGIRAVGEVSSDMLLGKGENRVYIDAKVMERLCNDGLDVIYREIIPIKAIRESNFNPKSMNLEVKQYLTGKIVPEDKVHEALKNGLEVRYSEDIGEFYSINCSEGL</sequence>
<proteinExistence type="predicted"/>
<dbReference type="EMBL" id="CP000867">
    <property type="protein sequence ID" value="ABX01257.1"/>
    <property type="molecule type" value="Genomic_DNA"/>
</dbReference>
<dbReference type="KEGG" id="mmx:MmarC6_0439"/>